<protein>
    <recommendedName>
        <fullName evidence="3">Antifreeze protein</fullName>
    </recommendedName>
</protein>
<comment type="caution">
    <text evidence="1">The sequence shown here is derived from an EMBL/GenBank/DDBJ whole genome shotgun (WGS) entry which is preliminary data.</text>
</comment>
<organism evidence="1 2">
    <name type="scientific">Polyrhizophydium stewartii</name>
    <dbReference type="NCBI Taxonomy" id="2732419"/>
    <lineage>
        <taxon>Eukaryota</taxon>
        <taxon>Fungi</taxon>
        <taxon>Fungi incertae sedis</taxon>
        <taxon>Chytridiomycota</taxon>
        <taxon>Chytridiomycota incertae sedis</taxon>
        <taxon>Chytridiomycetes</taxon>
        <taxon>Rhizophydiales</taxon>
        <taxon>Rhizophydiales incertae sedis</taxon>
        <taxon>Polyrhizophydium</taxon>
    </lineage>
</organism>
<name>A0ABR4MV32_9FUNG</name>
<reference evidence="1 2" key="1">
    <citation type="submission" date="2023-09" db="EMBL/GenBank/DDBJ databases">
        <title>Pangenome analysis of Batrachochytrium dendrobatidis and related Chytrids.</title>
        <authorList>
            <person name="Yacoub M.N."/>
            <person name="Stajich J.E."/>
            <person name="James T.Y."/>
        </authorList>
    </citation>
    <scope>NUCLEOTIDE SEQUENCE [LARGE SCALE GENOMIC DNA]</scope>
    <source>
        <strain evidence="1 2">JEL0888</strain>
    </source>
</reference>
<evidence type="ECO:0000313" key="2">
    <source>
        <dbReference type="Proteomes" id="UP001527925"/>
    </source>
</evidence>
<keyword evidence="2" id="KW-1185">Reference proteome</keyword>
<proteinExistence type="predicted"/>
<evidence type="ECO:0008006" key="3">
    <source>
        <dbReference type="Google" id="ProtNLM"/>
    </source>
</evidence>
<dbReference type="EMBL" id="JADGIZ020000160">
    <property type="protein sequence ID" value="KAL2911127.1"/>
    <property type="molecule type" value="Genomic_DNA"/>
</dbReference>
<evidence type="ECO:0000313" key="1">
    <source>
        <dbReference type="EMBL" id="KAL2911127.1"/>
    </source>
</evidence>
<sequence>MLQLASQLAHGVACRTAAEAQDQAAARAQRAAEWRHDKIQAVVDAASAKRLSRETLALIDLAAVKGDAANHAMVTMAAAQEAAKQAAANKMAAAEATAARAMSAGSAVAKHAFFTTALIASAARILLSASVTTAMRAVLKIEFLAVAGPALS</sequence>
<gene>
    <name evidence="1" type="ORF">HK105_209416</name>
</gene>
<accession>A0ABR4MV32</accession>
<dbReference type="Proteomes" id="UP001527925">
    <property type="component" value="Unassembled WGS sequence"/>
</dbReference>